<sequence length="129" mass="14128">MYGKGDRVCGSVVCMCEQVQIMGRYVVVVGHQNKLRSSPSFAPNIPDALAVAQFAINSIQISGEVKELILLKVLEISSFYEIAIKASSQRTELCQAKLSFMKLYAASPAPLRRPISKLGKARPTLQLNT</sequence>
<protein>
    <submittedName>
        <fullName evidence="1">Uncharacterized protein</fullName>
    </submittedName>
</protein>
<evidence type="ECO:0000313" key="2">
    <source>
        <dbReference type="Proteomes" id="UP000091820"/>
    </source>
</evidence>
<dbReference type="VEuPathDB" id="VectorBase:GBRI033536"/>
<reference evidence="1" key="2">
    <citation type="submission" date="2020-05" db="UniProtKB">
        <authorList>
            <consortium name="EnsemblMetazoa"/>
        </authorList>
    </citation>
    <scope>IDENTIFICATION</scope>
    <source>
        <strain evidence="1">IAEA</strain>
    </source>
</reference>
<dbReference type="EnsemblMetazoa" id="GBRI033536-RA">
    <property type="protein sequence ID" value="GBRI033536-PA"/>
    <property type="gene ID" value="GBRI033536"/>
</dbReference>
<accession>A0A1A9WV19</accession>
<name>A0A1A9WV19_9MUSC</name>
<dbReference type="AlphaFoldDB" id="A0A1A9WV19"/>
<dbReference type="Proteomes" id="UP000091820">
    <property type="component" value="Unassembled WGS sequence"/>
</dbReference>
<proteinExistence type="predicted"/>
<evidence type="ECO:0000313" key="1">
    <source>
        <dbReference type="EnsemblMetazoa" id="GBRI033536-PA"/>
    </source>
</evidence>
<reference evidence="2" key="1">
    <citation type="submission" date="2014-03" db="EMBL/GenBank/DDBJ databases">
        <authorList>
            <person name="Aksoy S."/>
            <person name="Warren W."/>
            <person name="Wilson R.K."/>
        </authorList>
    </citation>
    <scope>NUCLEOTIDE SEQUENCE [LARGE SCALE GENOMIC DNA]</scope>
    <source>
        <strain evidence="2">IAEA</strain>
    </source>
</reference>
<keyword evidence="2" id="KW-1185">Reference proteome</keyword>
<organism evidence="1 2">
    <name type="scientific">Glossina brevipalpis</name>
    <dbReference type="NCBI Taxonomy" id="37001"/>
    <lineage>
        <taxon>Eukaryota</taxon>
        <taxon>Metazoa</taxon>
        <taxon>Ecdysozoa</taxon>
        <taxon>Arthropoda</taxon>
        <taxon>Hexapoda</taxon>
        <taxon>Insecta</taxon>
        <taxon>Pterygota</taxon>
        <taxon>Neoptera</taxon>
        <taxon>Endopterygota</taxon>
        <taxon>Diptera</taxon>
        <taxon>Brachycera</taxon>
        <taxon>Muscomorpha</taxon>
        <taxon>Hippoboscoidea</taxon>
        <taxon>Glossinidae</taxon>
        <taxon>Glossina</taxon>
    </lineage>
</organism>